<evidence type="ECO:0008006" key="3">
    <source>
        <dbReference type="Google" id="ProtNLM"/>
    </source>
</evidence>
<dbReference type="AlphaFoldDB" id="A0ABD2YJB2"/>
<dbReference type="Pfam" id="PF05056">
    <property type="entry name" value="DUF674"/>
    <property type="match status" value="1"/>
</dbReference>
<evidence type="ECO:0000313" key="1">
    <source>
        <dbReference type="EMBL" id="KAL3506064.1"/>
    </source>
</evidence>
<evidence type="ECO:0000313" key="2">
    <source>
        <dbReference type="Proteomes" id="UP001630127"/>
    </source>
</evidence>
<keyword evidence="2" id="KW-1185">Reference proteome</keyword>
<gene>
    <name evidence="1" type="ORF">ACH5RR_031446</name>
</gene>
<comment type="caution">
    <text evidence="1">The sequence shown here is derived from an EMBL/GenBank/DDBJ whole genome shotgun (WGS) entry which is preliminary data.</text>
</comment>
<protein>
    <recommendedName>
        <fullName evidence="3">DUF674 family protein</fullName>
    </recommendedName>
</protein>
<dbReference type="EMBL" id="JBJUIK010000013">
    <property type="protein sequence ID" value="KAL3506064.1"/>
    <property type="molecule type" value="Genomic_DNA"/>
</dbReference>
<name>A0ABD2YJB2_9GENT</name>
<organism evidence="1 2">
    <name type="scientific">Cinchona calisaya</name>
    <dbReference type="NCBI Taxonomy" id="153742"/>
    <lineage>
        <taxon>Eukaryota</taxon>
        <taxon>Viridiplantae</taxon>
        <taxon>Streptophyta</taxon>
        <taxon>Embryophyta</taxon>
        <taxon>Tracheophyta</taxon>
        <taxon>Spermatophyta</taxon>
        <taxon>Magnoliopsida</taxon>
        <taxon>eudicotyledons</taxon>
        <taxon>Gunneridae</taxon>
        <taxon>Pentapetalae</taxon>
        <taxon>asterids</taxon>
        <taxon>lamiids</taxon>
        <taxon>Gentianales</taxon>
        <taxon>Rubiaceae</taxon>
        <taxon>Cinchonoideae</taxon>
        <taxon>Cinchoneae</taxon>
        <taxon>Cinchona</taxon>
    </lineage>
</organism>
<accession>A0ABD2YJB2</accession>
<reference evidence="1 2" key="1">
    <citation type="submission" date="2024-11" db="EMBL/GenBank/DDBJ databases">
        <title>A near-complete genome assembly of Cinchona calisaya.</title>
        <authorList>
            <person name="Lian D.C."/>
            <person name="Zhao X.W."/>
            <person name="Wei L."/>
        </authorList>
    </citation>
    <scope>NUCLEOTIDE SEQUENCE [LARGE SCALE GENOMIC DNA]</scope>
    <source>
        <tissue evidence="1">Nenye</tissue>
    </source>
</reference>
<dbReference type="PANTHER" id="PTHR33103:SF27">
    <property type="entry name" value="OS04G0594700 PROTEIN"/>
    <property type="match status" value="1"/>
</dbReference>
<proteinExistence type="predicted"/>
<dbReference type="PANTHER" id="PTHR33103">
    <property type="entry name" value="OS01G0153900 PROTEIN"/>
    <property type="match status" value="1"/>
</dbReference>
<dbReference type="Proteomes" id="UP001630127">
    <property type="component" value="Unassembled WGS sequence"/>
</dbReference>
<dbReference type="InterPro" id="IPR007750">
    <property type="entry name" value="DUF674"/>
</dbReference>
<sequence>MASSDEEKGTTVGLKLLVDKKRNKVVAAEANKDFVDILLSFLTLPLGTIVRATKDQPAGMDTSLMRCMYNLYESVENLSTDNFLTETCKTILLNPRNPLAEHCMNLKLNVDDYYPDSYFQCSNWSNHHCYSCDYSEAKCSCRGTFTKQNFLNRPHSTDDYQGAFVKGKMTFLISDDLKVTTNSPSHLVQLFSNLGLDDVNQITEISVAAGLEEVSRLLKYLLISKSPLTDVFLPYKKGKVDNTILPEPNYIPPSLPEVQGKTSTSKLSLKIILRKSTNSVLFAEASDDVVDFLFSFFTLPLGSVVKLLDGNSGLGCVDNLFRDVNSLDKEWLTIPPEKLLDAGVKDRYKCLKQPLRIQDRQEMYYYYSQFVDPRYLPGQEKYSGRFIKPHSSFVASDDLTLTPLSSASSIGFLKEHKVPISDIEEQVIVVGEAEALCILKASLTSDSAITDGLKGLNSLL</sequence>